<dbReference type="Pfam" id="PF01757">
    <property type="entry name" value="Acyl_transf_3"/>
    <property type="match status" value="1"/>
</dbReference>
<dbReference type="GO" id="GO:0016747">
    <property type="term" value="F:acyltransferase activity, transferring groups other than amino-acyl groups"/>
    <property type="evidence" value="ECO:0007669"/>
    <property type="project" value="InterPro"/>
</dbReference>
<dbReference type="Proteomes" id="UP000598820">
    <property type="component" value="Unassembled WGS sequence"/>
</dbReference>
<evidence type="ECO:0000256" key="1">
    <source>
        <dbReference type="SAM" id="Phobius"/>
    </source>
</evidence>
<keyword evidence="1" id="KW-0472">Membrane</keyword>
<keyword evidence="3" id="KW-0808">Transferase</keyword>
<dbReference type="InterPro" id="IPR050623">
    <property type="entry name" value="Glucan_succinyl_AcylTrfase"/>
</dbReference>
<dbReference type="EMBL" id="JACWZY010000008">
    <property type="protein sequence ID" value="MBD2701314.1"/>
    <property type="molecule type" value="Genomic_DNA"/>
</dbReference>
<accession>A0A926XVC8</accession>
<feature type="domain" description="Acyltransferase 3" evidence="2">
    <location>
        <begin position="10"/>
        <end position="357"/>
    </location>
</feature>
<evidence type="ECO:0000259" key="2">
    <source>
        <dbReference type="Pfam" id="PF01757"/>
    </source>
</evidence>
<dbReference type="RefSeq" id="WP_190887174.1">
    <property type="nucleotide sequence ID" value="NZ_JACWZY010000008.1"/>
</dbReference>
<keyword evidence="1" id="KW-0812">Transmembrane</keyword>
<feature type="transmembrane region" description="Helical" evidence="1">
    <location>
        <begin position="144"/>
        <end position="164"/>
    </location>
</feature>
<dbReference type="InterPro" id="IPR002656">
    <property type="entry name" value="Acyl_transf_3_dom"/>
</dbReference>
<keyword evidence="4" id="KW-1185">Reference proteome</keyword>
<feature type="transmembrane region" description="Helical" evidence="1">
    <location>
        <begin position="12"/>
        <end position="37"/>
    </location>
</feature>
<keyword evidence="3" id="KW-0012">Acyltransferase</keyword>
<name>A0A926XVC8_9BACT</name>
<feature type="transmembrane region" description="Helical" evidence="1">
    <location>
        <begin position="276"/>
        <end position="297"/>
    </location>
</feature>
<protein>
    <submittedName>
        <fullName evidence="3">Acyltransferase family protein</fullName>
    </submittedName>
</protein>
<reference evidence="3" key="1">
    <citation type="submission" date="2020-09" db="EMBL/GenBank/DDBJ databases">
        <authorList>
            <person name="Kim M.K."/>
        </authorList>
    </citation>
    <scope>NUCLEOTIDE SEQUENCE</scope>
    <source>
        <strain evidence="3">BT702</strain>
    </source>
</reference>
<feature type="transmembrane region" description="Helical" evidence="1">
    <location>
        <begin position="57"/>
        <end position="76"/>
    </location>
</feature>
<feature type="transmembrane region" description="Helical" evidence="1">
    <location>
        <begin position="184"/>
        <end position="202"/>
    </location>
</feature>
<feature type="transmembrane region" description="Helical" evidence="1">
    <location>
        <begin position="309"/>
        <end position="335"/>
    </location>
</feature>
<organism evidence="3 4">
    <name type="scientific">Spirosoma profusum</name>
    <dbReference type="NCBI Taxonomy" id="2771354"/>
    <lineage>
        <taxon>Bacteria</taxon>
        <taxon>Pseudomonadati</taxon>
        <taxon>Bacteroidota</taxon>
        <taxon>Cytophagia</taxon>
        <taxon>Cytophagales</taxon>
        <taxon>Cytophagaceae</taxon>
        <taxon>Spirosoma</taxon>
    </lineage>
</organism>
<feature type="transmembrane region" description="Helical" evidence="1">
    <location>
        <begin position="341"/>
        <end position="363"/>
    </location>
</feature>
<gene>
    <name evidence="3" type="ORF">IC229_11745</name>
</gene>
<comment type="caution">
    <text evidence="3">The sequence shown here is derived from an EMBL/GenBank/DDBJ whole genome shotgun (WGS) entry which is preliminary data.</text>
</comment>
<feature type="transmembrane region" description="Helical" evidence="1">
    <location>
        <begin position="246"/>
        <end position="264"/>
    </location>
</feature>
<sequence length="396" mass="47496">MKTLPQHRLYYIDWIRVLAFMLLIFFHSAMPFVRFGWEIKNAQHSLFLDRLIIWMHQWRLPLLFFISGVGVSFSLRKRSVLAFFGERVVRLFIPLLFAMLFTIPLQVYFEWLQTGKIHMSYWQFYPTVWNFVPYPDGSLTWSHMWFVVYLFTFTLLLLPVFALFKIPYIQQLEQKTDTFFRHPLANLSLVIPFTLYYFLLYIKWPEQQNLLSDWFIFCSSLTFYFLGFFLANLPSFWQTCETYRKFFLVVAVSCIAVLYWKFYWGVTLPERQDNSLYIYGVANSLHIWAIILTVVGFARRYLNFSNPWLTYLTPAVYPFYILHQTVIVVSGYYVVSWDLPIFIKLVLIILICFLVIIGLYHLLIRRFILTRILYGLKPKPGNRLAKSRIPIEQQIP</sequence>
<feature type="transmembrane region" description="Helical" evidence="1">
    <location>
        <begin position="88"/>
        <end position="109"/>
    </location>
</feature>
<dbReference type="AlphaFoldDB" id="A0A926XVC8"/>
<evidence type="ECO:0000313" key="4">
    <source>
        <dbReference type="Proteomes" id="UP000598820"/>
    </source>
</evidence>
<keyword evidence="1" id="KW-1133">Transmembrane helix</keyword>
<evidence type="ECO:0000313" key="3">
    <source>
        <dbReference type="EMBL" id="MBD2701314.1"/>
    </source>
</evidence>
<feature type="transmembrane region" description="Helical" evidence="1">
    <location>
        <begin position="214"/>
        <end position="234"/>
    </location>
</feature>
<dbReference type="PANTHER" id="PTHR36927">
    <property type="entry name" value="BLR4337 PROTEIN"/>
    <property type="match status" value="1"/>
</dbReference>
<proteinExistence type="predicted"/>
<dbReference type="PANTHER" id="PTHR36927:SF3">
    <property type="entry name" value="GLUCANS BIOSYNTHESIS PROTEIN C"/>
    <property type="match status" value="1"/>
</dbReference>